<gene>
    <name evidence="1" type="ORF">V5799_029223</name>
</gene>
<sequence length="106" mass="11919">MRPSTESTRVALVPAGSRCLTRCRLIRQTAKQHARGSHPFQNGWTRKRTQNTLEKYGGRHLACAPCQWVQAPWSIVLPRFQQESKSLLVSTAAKSTAFCFPLYATS</sequence>
<reference evidence="1 2" key="1">
    <citation type="journal article" date="2023" name="Arcadia Sci">
        <title>De novo assembly of a long-read Amblyomma americanum tick genome.</title>
        <authorList>
            <person name="Chou S."/>
            <person name="Poskanzer K.E."/>
            <person name="Rollins M."/>
            <person name="Thuy-Boun P.S."/>
        </authorList>
    </citation>
    <scope>NUCLEOTIDE SEQUENCE [LARGE SCALE GENOMIC DNA]</scope>
    <source>
        <strain evidence="1">F_SG_1</strain>
        <tissue evidence="1">Salivary glands</tissue>
    </source>
</reference>
<accession>A0AAQ4ERN0</accession>
<dbReference type="Proteomes" id="UP001321473">
    <property type="component" value="Unassembled WGS sequence"/>
</dbReference>
<protein>
    <submittedName>
        <fullName evidence="1">Uncharacterized protein</fullName>
    </submittedName>
</protein>
<proteinExistence type="predicted"/>
<dbReference type="AlphaFoldDB" id="A0AAQ4ERN0"/>
<evidence type="ECO:0000313" key="1">
    <source>
        <dbReference type="EMBL" id="KAK8777436.1"/>
    </source>
</evidence>
<evidence type="ECO:0000313" key="2">
    <source>
        <dbReference type="Proteomes" id="UP001321473"/>
    </source>
</evidence>
<keyword evidence="2" id="KW-1185">Reference proteome</keyword>
<dbReference type="EMBL" id="JARKHS020011852">
    <property type="protein sequence ID" value="KAK8777436.1"/>
    <property type="molecule type" value="Genomic_DNA"/>
</dbReference>
<organism evidence="1 2">
    <name type="scientific">Amblyomma americanum</name>
    <name type="common">Lone star tick</name>
    <dbReference type="NCBI Taxonomy" id="6943"/>
    <lineage>
        <taxon>Eukaryota</taxon>
        <taxon>Metazoa</taxon>
        <taxon>Ecdysozoa</taxon>
        <taxon>Arthropoda</taxon>
        <taxon>Chelicerata</taxon>
        <taxon>Arachnida</taxon>
        <taxon>Acari</taxon>
        <taxon>Parasitiformes</taxon>
        <taxon>Ixodida</taxon>
        <taxon>Ixodoidea</taxon>
        <taxon>Ixodidae</taxon>
        <taxon>Amblyomminae</taxon>
        <taxon>Amblyomma</taxon>
    </lineage>
</organism>
<name>A0AAQ4ERN0_AMBAM</name>
<comment type="caution">
    <text evidence="1">The sequence shown here is derived from an EMBL/GenBank/DDBJ whole genome shotgun (WGS) entry which is preliminary data.</text>
</comment>